<dbReference type="InterPro" id="IPR000121">
    <property type="entry name" value="PEP_util_C"/>
</dbReference>
<keyword evidence="4" id="KW-0479">Metal-binding</keyword>
<evidence type="ECO:0000259" key="7">
    <source>
        <dbReference type="PROSITE" id="PS51350"/>
    </source>
</evidence>
<dbReference type="InterPro" id="IPR040442">
    <property type="entry name" value="Pyrv_kinase-like_dom_sf"/>
</dbReference>
<dbReference type="InterPro" id="IPR015813">
    <property type="entry name" value="Pyrv/PenolPyrv_kinase-like_dom"/>
</dbReference>
<dbReference type="InterPro" id="IPR035895">
    <property type="entry name" value="HPr-like_sf"/>
</dbReference>
<keyword evidence="5" id="KW-0418">Kinase</keyword>
<dbReference type="PROSITE" id="PS51350">
    <property type="entry name" value="PTS_HPR_DOM"/>
    <property type="match status" value="1"/>
</dbReference>
<dbReference type="Gene3D" id="3.50.30.10">
    <property type="entry name" value="Phosphohistidine domain"/>
    <property type="match status" value="1"/>
</dbReference>
<dbReference type="RefSeq" id="WP_394820975.1">
    <property type="nucleotide sequence ID" value="NZ_CP089984.1"/>
</dbReference>
<organism evidence="8 9">
    <name type="scientific">Pendulispora albinea</name>
    <dbReference type="NCBI Taxonomy" id="2741071"/>
    <lineage>
        <taxon>Bacteria</taxon>
        <taxon>Pseudomonadati</taxon>
        <taxon>Myxococcota</taxon>
        <taxon>Myxococcia</taxon>
        <taxon>Myxococcales</taxon>
        <taxon>Sorangiineae</taxon>
        <taxon>Pendulisporaceae</taxon>
        <taxon>Pendulispora</taxon>
    </lineage>
</organism>
<dbReference type="SUPFAM" id="SSF51621">
    <property type="entry name" value="Phosphoenolpyruvate/pyruvate domain"/>
    <property type="match status" value="1"/>
</dbReference>
<comment type="similarity">
    <text evidence="2">Belongs to the PEP-utilizing enzyme family.</text>
</comment>
<dbReference type="Gene3D" id="3.20.20.60">
    <property type="entry name" value="Phosphoenolpyruvate-binding domains"/>
    <property type="match status" value="1"/>
</dbReference>
<gene>
    <name evidence="8" type="ORF">LZC94_26240</name>
</gene>
<dbReference type="Proteomes" id="UP001370348">
    <property type="component" value="Chromosome"/>
</dbReference>
<protein>
    <submittedName>
        <fullName evidence="8">HPr family phosphocarrier protein</fullName>
    </submittedName>
</protein>
<evidence type="ECO:0000313" key="8">
    <source>
        <dbReference type="EMBL" id="WXB11358.1"/>
    </source>
</evidence>
<proteinExistence type="inferred from homology"/>
<dbReference type="InterPro" id="IPR036637">
    <property type="entry name" value="Phosphohistidine_dom_sf"/>
</dbReference>
<dbReference type="PRINTS" id="PR01736">
    <property type="entry name" value="PHPHTRNFRASE"/>
</dbReference>
<dbReference type="SUPFAM" id="SSF52009">
    <property type="entry name" value="Phosphohistidine domain"/>
    <property type="match status" value="1"/>
</dbReference>
<dbReference type="PRINTS" id="PR00107">
    <property type="entry name" value="PHOSPHOCPHPR"/>
</dbReference>
<name>A0ABZ2LK83_9BACT</name>
<dbReference type="NCBIfam" id="TIGR01003">
    <property type="entry name" value="PTS_HPr_family"/>
    <property type="match status" value="1"/>
</dbReference>
<dbReference type="Gene3D" id="1.10.274.10">
    <property type="entry name" value="PtsI, HPr-binding domain"/>
    <property type="match status" value="1"/>
</dbReference>
<dbReference type="CDD" id="cd00367">
    <property type="entry name" value="PTS-HPr_like"/>
    <property type="match status" value="1"/>
</dbReference>
<evidence type="ECO:0000256" key="2">
    <source>
        <dbReference type="ARBA" id="ARBA00007837"/>
    </source>
</evidence>
<keyword evidence="6" id="KW-0460">Magnesium</keyword>
<sequence>MSAAGDGNDPRGAAPACVQVDLELLEALHARPASMLVRLASRQTADVELVCEGRRANAKKILEVLRLGARRGSRLQLTARGEDAAASLEKLAELVRGGFVSDALPESGTAAALGMAVGRASWMRAPDLESPESLRGFAPISVGENAEAQSARLRGAFEGAALDLAKLIGALPPREAQLFEPELVILTELLQGALGHAVTETSAEAALDAAATEVRTERTDLVRDAFGRVRARLRGGAASGQEAHEALESAQGERILVTDTLTPSLLVSLPPSFSGIVASDHLGAGYTSHAAILARGRGLPLVFAPPHAVEAIAEDDVVVIESTVQSCHFWVSPSAEFVAKARARRDLWRTREAEEQARAAELSASASSPAALPAFIVRANVSARDERIPDVADGIGLLRTELLFAAAHKAPSELEQAAVYRELARRVAGKPCVVRLFDAGGDKPLAWLPAPPDDPDLRGIGLLFANTDVLRAQLRAIDRAHGAPDSDVRILVPMVRSADDVERVRRSLKTDIAVGSMIESLAAAREVDSIARISDFISIGTNDLASSMLGVDRTRGALTTDASLLAVIRSIVEGAHARGRKVTVCGELAGDALGARMLVGLGVDALSVTSARITPIKLALQGSRVDVDG</sequence>
<accession>A0ABZ2LK83</accession>
<evidence type="ECO:0000256" key="5">
    <source>
        <dbReference type="ARBA" id="ARBA00022777"/>
    </source>
</evidence>
<evidence type="ECO:0000256" key="6">
    <source>
        <dbReference type="ARBA" id="ARBA00022842"/>
    </source>
</evidence>
<dbReference type="SUPFAM" id="SSF55594">
    <property type="entry name" value="HPr-like"/>
    <property type="match status" value="1"/>
</dbReference>
<dbReference type="InterPro" id="IPR036618">
    <property type="entry name" value="PtsI_HPr-bd_sf"/>
</dbReference>
<dbReference type="InterPro" id="IPR008279">
    <property type="entry name" value="PEP-util_enz_mobile_dom"/>
</dbReference>
<dbReference type="EMBL" id="CP089984">
    <property type="protein sequence ID" value="WXB11358.1"/>
    <property type="molecule type" value="Genomic_DNA"/>
</dbReference>
<comment type="cofactor">
    <cofactor evidence="1">
        <name>Mg(2+)</name>
        <dbReference type="ChEBI" id="CHEBI:18420"/>
    </cofactor>
</comment>
<feature type="domain" description="HPr" evidence="7">
    <location>
        <begin position="15"/>
        <end position="107"/>
    </location>
</feature>
<reference evidence="8 9" key="1">
    <citation type="submission" date="2021-12" db="EMBL/GenBank/DDBJ databases">
        <title>Discovery of the Pendulisporaceae a myxobacterial family with distinct sporulation behavior and unique specialized metabolism.</title>
        <authorList>
            <person name="Garcia R."/>
            <person name="Popoff A."/>
            <person name="Bader C.D."/>
            <person name="Loehr J."/>
            <person name="Walesch S."/>
            <person name="Walt C."/>
            <person name="Boldt J."/>
            <person name="Bunk B."/>
            <person name="Haeckl F.J.F.P.J."/>
            <person name="Gunesch A.P."/>
            <person name="Birkelbach J."/>
            <person name="Nuebel U."/>
            <person name="Pietschmann T."/>
            <person name="Bach T."/>
            <person name="Mueller R."/>
        </authorList>
    </citation>
    <scope>NUCLEOTIDE SEQUENCE [LARGE SCALE GENOMIC DNA]</scope>
    <source>
        <strain evidence="8 9">MSr11954</strain>
    </source>
</reference>
<dbReference type="Pfam" id="PF00391">
    <property type="entry name" value="PEP-utilizers"/>
    <property type="match status" value="1"/>
</dbReference>
<evidence type="ECO:0000313" key="9">
    <source>
        <dbReference type="Proteomes" id="UP001370348"/>
    </source>
</evidence>
<dbReference type="Pfam" id="PF02896">
    <property type="entry name" value="PEP-utilizers_C"/>
    <property type="match status" value="1"/>
</dbReference>
<keyword evidence="3" id="KW-0808">Transferase</keyword>
<evidence type="ECO:0000256" key="1">
    <source>
        <dbReference type="ARBA" id="ARBA00001946"/>
    </source>
</evidence>
<dbReference type="Gene3D" id="3.30.1340.10">
    <property type="entry name" value="HPr-like"/>
    <property type="match status" value="1"/>
</dbReference>
<dbReference type="InterPro" id="IPR000032">
    <property type="entry name" value="HPr-like"/>
</dbReference>
<evidence type="ECO:0000256" key="3">
    <source>
        <dbReference type="ARBA" id="ARBA00022679"/>
    </source>
</evidence>
<keyword evidence="9" id="KW-1185">Reference proteome</keyword>
<dbReference type="PANTHER" id="PTHR46244">
    <property type="entry name" value="PHOSPHOENOLPYRUVATE-PROTEIN PHOSPHOTRANSFERASE"/>
    <property type="match status" value="1"/>
</dbReference>
<evidence type="ECO:0000256" key="4">
    <source>
        <dbReference type="ARBA" id="ARBA00022723"/>
    </source>
</evidence>
<dbReference type="InterPro" id="IPR050499">
    <property type="entry name" value="PEP-utilizing_PTS_enzyme"/>
</dbReference>
<dbReference type="PANTHER" id="PTHR46244:SF6">
    <property type="entry name" value="PHOSPHOENOLPYRUVATE-PROTEIN PHOSPHOTRANSFERASE"/>
    <property type="match status" value="1"/>
</dbReference>
<dbReference type="Pfam" id="PF00381">
    <property type="entry name" value="PTS-HPr"/>
    <property type="match status" value="1"/>
</dbReference>